<evidence type="ECO:0000256" key="1">
    <source>
        <dbReference type="SAM" id="MobiDB-lite"/>
    </source>
</evidence>
<reference evidence="2" key="1">
    <citation type="journal article" date="2017" name="Microbiol. Res.">
        <title>Identification of putative effector genes and their transcripts in three strains related to 'Candidatus Phytoplasma aurantifolia'.</title>
        <authorList>
            <person name="Anabestani A."/>
            <person name="Izadpanah K."/>
            <person name="Abba S."/>
            <person name="Galetto L."/>
            <person name="Ghorbani A."/>
            <person name="Palermo S."/>
            <person name="Siampour M."/>
            <person name="Veratti F."/>
            <person name="Marzachi C."/>
        </authorList>
    </citation>
    <scope>NUCLEOTIDE SEQUENCE</scope>
    <source>
        <strain evidence="2">FBP</strain>
    </source>
</reference>
<dbReference type="EMBL" id="KY214419">
    <property type="protein sequence ID" value="ARE29789.1"/>
    <property type="molecule type" value="Genomic_DNA"/>
</dbReference>
<protein>
    <submittedName>
        <fullName evidence="2">AYWB SAP11-like protein</fullName>
    </submittedName>
</protein>
<feature type="region of interest" description="Disordered" evidence="1">
    <location>
        <begin position="92"/>
        <end position="113"/>
    </location>
</feature>
<dbReference type="AlphaFoldDB" id="A0A1V0PKT7"/>
<accession>A0A1V0PKT7</accession>
<evidence type="ECO:0000313" key="2">
    <source>
        <dbReference type="EMBL" id="ARE29789.1"/>
    </source>
</evidence>
<sequence length="113" mass="13077">MMQIKNKLYFLPLFLMSFLGLFLLININPVIAAPEKNDKGKKIASSQKKEKTTKKDISQYYELYNTLENYSEENRNKIIKMLSDPKTLKTLQEKALKSKKKGSSSKKPDDSKK</sequence>
<organism evidence="2">
    <name type="scientific">Faba bean phyllody phytoplasma</name>
    <dbReference type="NCBI Taxonomy" id="33928"/>
    <lineage>
        <taxon>Bacteria</taxon>
        <taxon>Bacillati</taxon>
        <taxon>Mycoplasmatota</taxon>
        <taxon>Mollicutes</taxon>
        <taxon>Acholeplasmatales</taxon>
        <taxon>Acholeplasmataceae</taxon>
        <taxon>Candidatus Phytoplasma</taxon>
        <taxon>16SrII (Peanut WB group)</taxon>
    </lineage>
</organism>
<proteinExistence type="predicted"/>
<dbReference type="IntAct" id="A0A1V0PKT7">
    <property type="interactions" value="5"/>
</dbReference>
<name>A0A1V0PKT7_9MOLU</name>